<dbReference type="AlphaFoldDB" id="A0A1Y5PGD5"/>
<accession>A0A1Y5PGD5</accession>
<dbReference type="EMBL" id="FLQS01000042">
    <property type="protein sequence ID" value="SBS77703.1"/>
    <property type="molecule type" value="Genomic_DNA"/>
</dbReference>
<gene>
    <name evidence="1" type="ORF">MHPYR_470037</name>
</gene>
<sequence length="40" mass="4549">METNIHVDSAEIVQAPEFNPVLAKVLDIYNLSAQRRSNHQ</sequence>
<reference evidence="1" key="1">
    <citation type="submission" date="2016-03" db="EMBL/GenBank/DDBJ databases">
        <authorList>
            <person name="Ploux O."/>
        </authorList>
    </citation>
    <scope>NUCLEOTIDE SEQUENCE</scope>
    <source>
        <strain evidence="1">UC10</strain>
    </source>
</reference>
<protein>
    <submittedName>
        <fullName evidence="1">Uncharacterized protein</fullName>
    </submittedName>
</protein>
<evidence type="ECO:0000313" key="1">
    <source>
        <dbReference type="EMBL" id="SBS77703.1"/>
    </source>
</evidence>
<proteinExistence type="predicted"/>
<name>A0A1Y5PGD5_9MYCO</name>
<organism evidence="1">
    <name type="scientific">uncultured Mycobacterium sp</name>
    <dbReference type="NCBI Taxonomy" id="171292"/>
    <lineage>
        <taxon>Bacteria</taxon>
        <taxon>Bacillati</taxon>
        <taxon>Actinomycetota</taxon>
        <taxon>Actinomycetes</taxon>
        <taxon>Mycobacteriales</taxon>
        <taxon>Mycobacteriaceae</taxon>
        <taxon>Mycobacterium</taxon>
        <taxon>environmental samples</taxon>
    </lineage>
</organism>